<name>A0A285J5D2_9ACTN</name>
<dbReference type="SUPFAM" id="SSF53474">
    <property type="entry name" value="alpha/beta-Hydrolases"/>
    <property type="match status" value="1"/>
</dbReference>
<protein>
    <submittedName>
        <fullName evidence="2">Platelet-activating factor acetylhydrolase, isoform II</fullName>
    </submittedName>
</protein>
<dbReference type="EMBL" id="OBDY01000016">
    <property type="protein sequence ID" value="SNY55273.1"/>
    <property type="molecule type" value="Genomic_DNA"/>
</dbReference>
<dbReference type="GO" id="GO:0016787">
    <property type="term" value="F:hydrolase activity"/>
    <property type="evidence" value="ECO:0007669"/>
    <property type="project" value="UniProtKB-KW"/>
</dbReference>
<dbReference type="Proteomes" id="UP000219612">
    <property type="component" value="Unassembled WGS sequence"/>
</dbReference>
<accession>A0A285J5D2</accession>
<evidence type="ECO:0000256" key="1">
    <source>
        <dbReference type="ARBA" id="ARBA00008645"/>
    </source>
</evidence>
<reference evidence="3" key="1">
    <citation type="submission" date="2017-09" db="EMBL/GenBank/DDBJ databases">
        <authorList>
            <person name="Varghese N."/>
            <person name="Submissions S."/>
        </authorList>
    </citation>
    <scope>NUCLEOTIDE SEQUENCE [LARGE SCALE GENOMIC DNA]</scope>
    <source>
        <strain evidence="3">CGMCC 4.6857</strain>
    </source>
</reference>
<gene>
    <name evidence="2" type="ORF">SAMN05421748_11697</name>
</gene>
<comment type="similarity">
    <text evidence="1">Belongs to the AB hydrolase superfamily.</text>
</comment>
<proteinExistence type="inferred from homology"/>
<dbReference type="PANTHER" id="PTHR22946">
    <property type="entry name" value="DIENELACTONE HYDROLASE DOMAIN-CONTAINING PROTEIN-RELATED"/>
    <property type="match status" value="1"/>
</dbReference>
<dbReference type="InterPro" id="IPR029058">
    <property type="entry name" value="AB_hydrolase_fold"/>
</dbReference>
<organism evidence="2 3">
    <name type="scientific">Paractinoplanes atraurantiacus</name>
    <dbReference type="NCBI Taxonomy" id="1036182"/>
    <lineage>
        <taxon>Bacteria</taxon>
        <taxon>Bacillati</taxon>
        <taxon>Actinomycetota</taxon>
        <taxon>Actinomycetes</taxon>
        <taxon>Micromonosporales</taxon>
        <taxon>Micromonosporaceae</taxon>
        <taxon>Paractinoplanes</taxon>
    </lineage>
</organism>
<keyword evidence="2" id="KW-0378">Hydrolase</keyword>
<evidence type="ECO:0000313" key="3">
    <source>
        <dbReference type="Proteomes" id="UP000219612"/>
    </source>
</evidence>
<keyword evidence="3" id="KW-1185">Reference proteome</keyword>
<sequence>MLLLSGFGPARAATASVRVMTRALVLTRGADRPLPTTVWYPSPLAGRHPLILFSHGLGGMPSDFASLIAGWAEAGYVVAAPAYPHTNRRVRVVRADVRSQPADARYVADEVRRLSAVPGDAFFGHLDPVRWAAVGFSAGGTTTLGLFGPGHDPGLRAGVSVAGREAPSGFGGRPAPLLFVHGSRDRVVPVAAARNAFGADPWPKRFVTVRGAGHGEYLRPGNDAYARISGLILAFLAAQLPVSPS</sequence>
<evidence type="ECO:0000313" key="2">
    <source>
        <dbReference type="EMBL" id="SNY55273.1"/>
    </source>
</evidence>
<dbReference type="AlphaFoldDB" id="A0A285J5D2"/>
<dbReference type="InterPro" id="IPR050261">
    <property type="entry name" value="FrsA_esterase"/>
</dbReference>
<dbReference type="RefSeq" id="WP_245923483.1">
    <property type="nucleotide sequence ID" value="NZ_OBDY01000016.1"/>
</dbReference>
<dbReference type="Pfam" id="PF03403">
    <property type="entry name" value="PAF-AH_p_II"/>
    <property type="match status" value="1"/>
</dbReference>
<dbReference type="Gene3D" id="3.40.50.1820">
    <property type="entry name" value="alpha/beta hydrolase"/>
    <property type="match status" value="1"/>
</dbReference>